<dbReference type="EMBL" id="BK016144">
    <property type="protein sequence ID" value="DAF98317.1"/>
    <property type="molecule type" value="Genomic_DNA"/>
</dbReference>
<proteinExistence type="predicted"/>
<evidence type="ECO:0000313" key="2">
    <source>
        <dbReference type="EMBL" id="DAF98317.1"/>
    </source>
</evidence>
<name>A0A8S5UV16_9CAUD</name>
<evidence type="ECO:0000256" key="1">
    <source>
        <dbReference type="SAM" id="MobiDB-lite"/>
    </source>
</evidence>
<organism evidence="2">
    <name type="scientific">Siphoviridae sp. ctaDn21</name>
    <dbReference type="NCBI Taxonomy" id="2825563"/>
    <lineage>
        <taxon>Viruses</taxon>
        <taxon>Duplodnaviria</taxon>
        <taxon>Heunggongvirae</taxon>
        <taxon>Uroviricota</taxon>
        <taxon>Caudoviricetes</taxon>
    </lineage>
</organism>
<reference evidence="2" key="1">
    <citation type="journal article" date="2021" name="Proc. Natl. Acad. Sci. U.S.A.">
        <title>A Catalog of Tens of Thousands of Viruses from Human Metagenomes Reveals Hidden Associations with Chronic Diseases.</title>
        <authorList>
            <person name="Tisza M.J."/>
            <person name="Buck C.B."/>
        </authorList>
    </citation>
    <scope>NUCLEOTIDE SEQUENCE</scope>
    <source>
        <strain evidence="2">CtaDn21</strain>
    </source>
</reference>
<accession>A0A8S5UV16</accession>
<feature type="region of interest" description="Disordered" evidence="1">
    <location>
        <begin position="1"/>
        <end position="25"/>
    </location>
</feature>
<feature type="compositionally biased region" description="Basic residues" evidence="1">
    <location>
        <begin position="9"/>
        <end position="23"/>
    </location>
</feature>
<sequence>MGTKEGPKTKKPVSRKKRGRKPVKQQARVDLDEVIEFDYKGIKLSKQERNERMKLEFIRGMDVTEIAHRYGVSKTTVEILRSKGKWVKLKKQFEDEKALVTNDTLTQMYAGFKVTVNVKYHAAWEKLMSIIEMALDNPDKYLMDKKGQIRWGALDILSNIIDRAQAGQERANGMIPAEVQYRLQIEREKITLLRAKMGEGDGTEEVRDNFVQALDEAAKSVWKTFSEETGSYLKGVTDNGNESQE</sequence>
<protein>
    <submittedName>
        <fullName evidence="2">ECF sigma factor</fullName>
    </submittedName>
</protein>